<organism evidence="2 3">
    <name type="scientific">Streptomyces crystallinus</name>
    <dbReference type="NCBI Taxonomy" id="68191"/>
    <lineage>
        <taxon>Bacteria</taxon>
        <taxon>Bacillati</taxon>
        <taxon>Actinomycetota</taxon>
        <taxon>Actinomycetes</taxon>
        <taxon>Kitasatosporales</taxon>
        <taxon>Streptomycetaceae</taxon>
        <taxon>Streptomyces</taxon>
    </lineage>
</organism>
<reference evidence="2 3" key="1">
    <citation type="journal article" date="2019" name="Int. J. Syst. Evol. Microbiol.">
        <title>The Global Catalogue of Microorganisms (GCM) 10K type strain sequencing project: providing services to taxonomists for standard genome sequencing and annotation.</title>
        <authorList>
            <consortium name="The Broad Institute Genomics Platform"/>
            <consortium name="The Broad Institute Genome Sequencing Center for Infectious Disease"/>
            <person name="Wu L."/>
            <person name="Ma J."/>
        </authorList>
    </citation>
    <scope>NUCLEOTIDE SEQUENCE [LARGE SCALE GENOMIC DNA]</scope>
    <source>
        <strain evidence="2 3">JCM 5067</strain>
    </source>
</reference>
<comment type="caution">
    <text evidence="2">The sequence shown here is derived from an EMBL/GenBank/DDBJ whole genome shotgun (WGS) entry which is preliminary data.</text>
</comment>
<sequence>MSVSISPWATDVFGKQALVVQTSLGQALRNMQANAQAAQEQTDSRTNHTYGSARWQGQFERVHEELKDLPGALPVKPFGFPFELMLVGRGLIYPFLYAKTTSDVRTARIPSESRLVKEIFTFAPEPPHVQAVFDLEGFGESMEAVEPRGGLATVPPNTRLVLVPFACNASELLEAHWGVAALGEDRHLMWETGPEPLALPRTVTSHSRRLTSVPVQPASPEREHTSFDGGAQPALTLTSRADVDRQRDIPALTEAEPVEDQTSEDDATD</sequence>
<gene>
    <name evidence="2" type="ORF">GCM10010394_60010</name>
</gene>
<dbReference type="EMBL" id="BAAACA010000043">
    <property type="protein sequence ID" value="GAA0621357.1"/>
    <property type="molecule type" value="Genomic_DNA"/>
</dbReference>
<feature type="region of interest" description="Disordered" evidence="1">
    <location>
        <begin position="201"/>
        <end position="269"/>
    </location>
</feature>
<evidence type="ECO:0000313" key="3">
    <source>
        <dbReference type="Proteomes" id="UP001500668"/>
    </source>
</evidence>
<accession>A0ABN1GW07</accession>
<dbReference type="Proteomes" id="UP001500668">
    <property type="component" value="Unassembled WGS sequence"/>
</dbReference>
<dbReference type="RefSeq" id="WP_344078832.1">
    <property type="nucleotide sequence ID" value="NZ_BAAACA010000043.1"/>
</dbReference>
<protein>
    <submittedName>
        <fullName evidence="2">Uncharacterized protein</fullName>
    </submittedName>
</protein>
<evidence type="ECO:0000313" key="2">
    <source>
        <dbReference type="EMBL" id="GAA0621357.1"/>
    </source>
</evidence>
<name>A0ABN1GW07_9ACTN</name>
<keyword evidence="3" id="KW-1185">Reference proteome</keyword>
<proteinExistence type="predicted"/>
<feature type="compositionally biased region" description="Acidic residues" evidence="1">
    <location>
        <begin position="256"/>
        <end position="269"/>
    </location>
</feature>
<evidence type="ECO:0000256" key="1">
    <source>
        <dbReference type="SAM" id="MobiDB-lite"/>
    </source>
</evidence>